<name>I4I658_MICAE</name>
<sequence length="533" mass="62088">MVKNQLPNINSLQALNRLELQIQSSFKKIKLGDALYSLHRLKNQHSQLNATTPEFLPFLNAGAALFAIRFCTPSKVETTIKYHDLRCLVNLTLKYLLADPITFDEELKNEFINSNPVFLMLRLVSHQFPFQPNIFGQFARSVILFDEIPRQLNDLPNIPKFDFAKKFQEISDVSLSDFINTGFCIYNSFSSMHFSISRNYFKVARKKGLSLPDDYSINKILLQLSADKSKFVNLYEERKNEDDRFKAYNFNPLVQYPLIKPCQNKQFSILEKDFIHAPVPDLIASRISSGIFYQMFNYYKQEFSSYFGYVFERYVGIILKECIFSETLFSEEKIRTFYPINKGKSPDWILQDGSTLILFECKATRFSRAAQAIASEDHINSSLVQITKGLKQLASFISECQKKTVELSCFHNCNTFIPVIVSLEPLYLINSHLFREHLDSLLIQEGVNKFDWRILSIDELELLQVHLSTDYKLIQMLDDLLNETFNNLLIRLSTQTGKKFQDSFLYPKQEEIFQRLGVWNRLKQYLALNPDND</sequence>
<organism evidence="1 2">
    <name type="scientific">Microcystis aeruginosa PCC 9808</name>
    <dbReference type="NCBI Taxonomy" id="1160284"/>
    <lineage>
        <taxon>Bacteria</taxon>
        <taxon>Bacillati</taxon>
        <taxon>Cyanobacteriota</taxon>
        <taxon>Cyanophyceae</taxon>
        <taxon>Oscillatoriophycideae</taxon>
        <taxon>Chroococcales</taxon>
        <taxon>Microcystaceae</taxon>
        <taxon>Microcystis</taxon>
    </lineage>
</organism>
<dbReference type="EMBL" id="CAIN01000478">
    <property type="protein sequence ID" value="CCI29782.1"/>
    <property type="molecule type" value="Genomic_DNA"/>
</dbReference>
<protein>
    <submittedName>
        <fullName evidence="1">Genome sequencing data, contig C296</fullName>
    </submittedName>
</protein>
<comment type="caution">
    <text evidence="1">The sequence shown here is derived from an EMBL/GenBank/DDBJ whole genome shotgun (WGS) entry which is preliminary data.</text>
</comment>
<dbReference type="AlphaFoldDB" id="I4I658"/>
<accession>I4I658</accession>
<proteinExistence type="predicted"/>
<dbReference type="Proteomes" id="UP000005291">
    <property type="component" value="Unassembled WGS sequence"/>
</dbReference>
<dbReference type="HOGENOM" id="CLU_510744_0_0_3"/>
<reference evidence="1 2" key="1">
    <citation type="submission" date="2012-04" db="EMBL/GenBank/DDBJ databases">
        <authorList>
            <person name="Genoscope - CEA"/>
        </authorList>
    </citation>
    <scope>NUCLEOTIDE SEQUENCE [LARGE SCALE GENOMIC DNA]</scope>
    <source>
        <strain evidence="1 2">9808</strain>
    </source>
</reference>
<evidence type="ECO:0000313" key="2">
    <source>
        <dbReference type="Proteomes" id="UP000005291"/>
    </source>
</evidence>
<gene>
    <name evidence="1" type="ORF">MICAG_980006</name>
</gene>
<evidence type="ECO:0000313" key="1">
    <source>
        <dbReference type="EMBL" id="CCI29782.1"/>
    </source>
</evidence>
<dbReference type="RefSeq" id="WP_002791639.1">
    <property type="nucleotide sequence ID" value="NZ_HE973582.1"/>
</dbReference>